<accession>B4L9V1</accession>
<evidence type="ECO:0000256" key="7">
    <source>
        <dbReference type="RuleBase" id="RU368003"/>
    </source>
</evidence>
<dbReference type="GO" id="GO:0010468">
    <property type="term" value="P:regulation of gene expression"/>
    <property type="evidence" value="ECO:0007669"/>
    <property type="project" value="TreeGrafter"/>
</dbReference>
<dbReference type="eggNOG" id="KOG4835">
    <property type="taxonomic scope" value="Eukaryota"/>
</dbReference>
<dbReference type="GO" id="GO:0003677">
    <property type="term" value="F:DNA binding"/>
    <property type="evidence" value="ECO:0007669"/>
    <property type="project" value="UniProtKB-KW"/>
</dbReference>
<evidence type="ECO:0000256" key="6">
    <source>
        <dbReference type="ARBA" id="ARBA00023242"/>
    </source>
</evidence>
<keyword evidence="7" id="KW-0238">DNA-binding</keyword>
<keyword evidence="5 7" id="KW-0694">RNA-binding</keyword>
<dbReference type="FunCoup" id="B4L9V1">
    <property type="interactions" value="248"/>
</dbReference>
<dbReference type="GO" id="GO:0000460">
    <property type="term" value="P:maturation of 5.8S rRNA"/>
    <property type="evidence" value="ECO:0007669"/>
    <property type="project" value="TreeGrafter"/>
</dbReference>
<keyword evidence="6 7" id="KW-0539">Nucleus</keyword>
<dbReference type="Proteomes" id="UP000009192">
    <property type="component" value="Unassembled WGS sequence"/>
</dbReference>
<dbReference type="PANTHER" id="PTHR15341">
    <property type="entry name" value="SUN-COR STEROID HORMONE RECEPTOR CO-REPRESSOR"/>
    <property type="match status" value="1"/>
</dbReference>
<sequence>MEGINTPNFENVNNICYGHPNDDKLFETLKDFSISLDNLENDLTYAVKAHNSPKLTIEEQIKLDTFLTYLNSTLFWMYLKLQGSDINKHYILHDLSRAKELLAREMQITCSLSAHRLDITATKRFIAAGIHTRFVDMDGVMVTEAHYKSSVGDAGIKKQRNNESTQ</sequence>
<dbReference type="GO" id="GO:0005730">
    <property type="term" value="C:nucleolus"/>
    <property type="evidence" value="ECO:0007669"/>
    <property type="project" value="UniProtKB-SubCell"/>
</dbReference>
<comment type="subcellular location">
    <subcellularLocation>
        <location evidence="7">Cytoplasm</location>
    </subcellularLocation>
    <subcellularLocation>
        <location evidence="7">Nucleus</location>
        <location evidence="7">Nucleolus</location>
    </subcellularLocation>
    <subcellularLocation>
        <location evidence="1 7">Nucleus</location>
    </subcellularLocation>
</comment>
<comment type="subunit">
    <text evidence="7">Monomer and homodimer.</text>
</comment>
<evidence type="ECO:0000313" key="8">
    <source>
        <dbReference type="EMBL" id="EDW17036.2"/>
    </source>
</evidence>
<dbReference type="PANTHER" id="PTHR15341:SF3">
    <property type="entry name" value="NUCLEAR NUCLEIC ACID-BINDING PROTEIN C1D"/>
    <property type="match status" value="1"/>
</dbReference>
<dbReference type="GO" id="GO:0005737">
    <property type="term" value="C:cytoplasm"/>
    <property type="evidence" value="ECO:0007669"/>
    <property type="project" value="UniProtKB-SubCell"/>
</dbReference>
<name>B4L9V1_DROMO</name>
<evidence type="ECO:0000313" key="9">
    <source>
        <dbReference type="Proteomes" id="UP000009192"/>
    </source>
</evidence>
<keyword evidence="9" id="KW-1185">Reference proteome</keyword>
<comment type="function">
    <text evidence="7">Plays a role in the recruitment of the exosome to pre-rRNA to mediate the 3'-5' end processing of the 5.8S rRNA.</text>
</comment>
<dbReference type="HOGENOM" id="CLU_2443222_0_0_1"/>
<dbReference type="SMR" id="B4L9V1"/>
<evidence type="ECO:0000256" key="3">
    <source>
        <dbReference type="ARBA" id="ARBA00015212"/>
    </source>
</evidence>
<dbReference type="KEGG" id="dmo:Dmoj_GI14174"/>
<organism evidence="8 9">
    <name type="scientific">Drosophila mojavensis</name>
    <name type="common">Fruit fly</name>
    <dbReference type="NCBI Taxonomy" id="7230"/>
    <lineage>
        <taxon>Eukaryota</taxon>
        <taxon>Metazoa</taxon>
        <taxon>Ecdysozoa</taxon>
        <taxon>Arthropoda</taxon>
        <taxon>Hexapoda</taxon>
        <taxon>Insecta</taxon>
        <taxon>Pterygota</taxon>
        <taxon>Neoptera</taxon>
        <taxon>Endopterygota</taxon>
        <taxon>Diptera</taxon>
        <taxon>Brachycera</taxon>
        <taxon>Muscomorpha</taxon>
        <taxon>Ephydroidea</taxon>
        <taxon>Drosophilidae</taxon>
        <taxon>Drosophila</taxon>
    </lineage>
</organism>
<evidence type="ECO:0000256" key="1">
    <source>
        <dbReference type="ARBA" id="ARBA00004123"/>
    </source>
</evidence>
<evidence type="ECO:0000256" key="4">
    <source>
        <dbReference type="ARBA" id="ARBA00022552"/>
    </source>
</evidence>
<dbReference type="InParanoid" id="B4L9V1"/>
<dbReference type="OrthoDB" id="1421013at2759"/>
<dbReference type="Pfam" id="PF04000">
    <property type="entry name" value="Sas10_Utp3"/>
    <property type="match status" value="1"/>
</dbReference>
<dbReference type="EMBL" id="CH933817">
    <property type="protein sequence ID" value="EDW17036.2"/>
    <property type="molecule type" value="Genomic_DNA"/>
</dbReference>
<gene>
    <name evidence="8" type="primary">Dmoj\GI14174</name>
    <name evidence="8" type="ORF">Dmoj_GI14174</name>
</gene>
<protein>
    <recommendedName>
        <fullName evidence="3 7">Nuclear nucleic acid-binding protein C1D</fullName>
    </recommendedName>
</protein>
<dbReference type="GO" id="GO:0000178">
    <property type="term" value="C:exosome (RNase complex)"/>
    <property type="evidence" value="ECO:0007669"/>
    <property type="project" value="TreeGrafter"/>
</dbReference>
<comment type="similarity">
    <text evidence="2 7">Belongs to the C1D family.</text>
</comment>
<reference evidence="8 9" key="1">
    <citation type="journal article" date="2007" name="Nature">
        <title>Evolution of genes and genomes on the Drosophila phylogeny.</title>
        <authorList>
            <consortium name="Drosophila 12 Genomes Consortium"/>
            <person name="Clark A.G."/>
            <person name="Eisen M.B."/>
            <person name="Smith D.R."/>
            <person name="Bergman C.M."/>
            <person name="Oliver B."/>
            <person name="Markow T.A."/>
            <person name="Kaufman T.C."/>
            <person name="Kellis M."/>
            <person name="Gelbart W."/>
            <person name="Iyer V.N."/>
            <person name="Pollard D.A."/>
            <person name="Sackton T.B."/>
            <person name="Larracuente A.M."/>
            <person name="Singh N.D."/>
            <person name="Abad J.P."/>
            <person name="Abt D.N."/>
            <person name="Adryan B."/>
            <person name="Aguade M."/>
            <person name="Akashi H."/>
            <person name="Anderson W.W."/>
            <person name="Aquadro C.F."/>
            <person name="Ardell D.H."/>
            <person name="Arguello R."/>
            <person name="Artieri C.G."/>
            <person name="Barbash D.A."/>
            <person name="Barker D."/>
            <person name="Barsanti P."/>
            <person name="Batterham P."/>
            <person name="Batzoglou S."/>
            <person name="Begun D."/>
            <person name="Bhutkar A."/>
            <person name="Blanco E."/>
            <person name="Bosak S.A."/>
            <person name="Bradley R.K."/>
            <person name="Brand A.D."/>
            <person name="Brent M.R."/>
            <person name="Brooks A.N."/>
            <person name="Brown R.H."/>
            <person name="Butlin R.K."/>
            <person name="Caggese C."/>
            <person name="Calvi B.R."/>
            <person name="Bernardo de Carvalho A."/>
            <person name="Caspi A."/>
            <person name="Castrezana S."/>
            <person name="Celniker S.E."/>
            <person name="Chang J.L."/>
            <person name="Chapple C."/>
            <person name="Chatterji S."/>
            <person name="Chinwalla A."/>
            <person name="Civetta A."/>
            <person name="Clifton S.W."/>
            <person name="Comeron J.M."/>
            <person name="Costello J.C."/>
            <person name="Coyne J.A."/>
            <person name="Daub J."/>
            <person name="David R.G."/>
            <person name="Delcher A.L."/>
            <person name="Delehaunty K."/>
            <person name="Do C.B."/>
            <person name="Ebling H."/>
            <person name="Edwards K."/>
            <person name="Eickbush T."/>
            <person name="Evans J.D."/>
            <person name="Filipski A."/>
            <person name="Findeiss S."/>
            <person name="Freyhult E."/>
            <person name="Fulton L."/>
            <person name="Fulton R."/>
            <person name="Garcia A.C."/>
            <person name="Gardiner A."/>
            <person name="Garfield D.A."/>
            <person name="Garvin B.E."/>
            <person name="Gibson G."/>
            <person name="Gilbert D."/>
            <person name="Gnerre S."/>
            <person name="Godfrey J."/>
            <person name="Good R."/>
            <person name="Gotea V."/>
            <person name="Gravely B."/>
            <person name="Greenberg A.J."/>
            <person name="Griffiths-Jones S."/>
            <person name="Gross S."/>
            <person name="Guigo R."/>
            <person name="Gustafson E.A."/>
            <person name="Haerty W."/>
            <person name="Hahn M.W."/>
            <person name="Halligan D.L."/>
            <person name="Halpern A.L."/>
            <person name="Halter G.M."/>
            <person name="Han M.V."/>
            <person name="Heger A."/>
            <person name="Hillier L."/>
            <person name="Hinrichs A.S."/>
            <person name="Holmes I."/>
            <person name="Hoskins R.A."/>
            <person name="Hubisz M.J."/>
            <person name="Hultmark D."/>
            <person name="Huntley M.A."/>
            <person name="Jaffe D.B."/>
            <person name="Jagadeeshan S."/>
            <person name="Jeck W.R."/>
            <person name="Johnson J."/>
            <person name="Jones C.D."/>
            <person name="Jordan W.C."/>
            <person name="Karpen G.H."/>
            <person name="Kataoka E."/>
            <person name="Keightley P.D."/>
            <person name="Kheradpour P."/>
            <person name="Kirkness E.F."/>
            <person name="Koerich L.B."/>
            <person name="Kristiansen K."/>
            <person name="Kudrna D."/>
            <person name="Kulathinal R.J."/>
            <person name="Kumar S."/>
            <person name="Kwok R."/>
            <person name="Lander E."/>
            <person name="Langley C.H."/>
            <person name="Lapoint R."/>
            <person name="Lazzaro B.P."/>
            <person name="Lee S.J."/>
            <person name="Levesque L."/>
            <person name="Li R."/>
            <person name="Lin C.F."/>
            <person name="Lin M.F."/>
            <person name="Lindblad-Toh K."/>
            <person name="Llopart A."/>
            <person name="Long M."/>
            <person name="Low L."/>
            <person name="Lozovsky E."/>
            <person name="Lu J."/>
            <person name="Luo M."/>
            <person name="Machado C.A."/>
            <person name="Makalowski W."/>
            <person name="Marzo M."/>
            <person name="Matsuda M."/>
            <person name="Matzkin L."/>
            <person name="McAllister B."/>
            <person name="McBride C.S."/>
            <person name="McKernan B."/>
            <person name="McKernan K."/>
            <person name="Mendez-Lago M."/>
            <person name="Minx P."/>
            <person name="Mollenhauer M.U."/>
            <person name="Montooth K."/>
            <person name="Mount S.M."/>
            <person name="Mu X."/>
            <person name="Myers E."/>
            <person name="Negre B."/>
            <person name="Newfeld S."/>
            <person name="Nielsen R."/>
            <person name="Noor M.A."/>
            <person name="O'Grady P."/>
            <person name="Pachter L."/>
            <person name="Papaceit M."/>
            <person name="Parisi M.J."/>
            <person name="Parisi M."/>
            <person name="Parts L."/>
            <person name="Pedersen J.S."/>
            <person name="Pesole G."/>
            <person name="Phillippy A.M."/>
            <person name="Ponting C.P."/>
            <person name="Pop M."/>
            <person name="Porcelli D."/>
            <person name="Powell J.R."/>
            <person name="Prohaska S."/>
            <person name="Pruitt K."/>
            <person name="Puig M."/>
            <person name="Quesneville H."/>
            <person name="Ram K.R."/>
            <person name="Rand D."/>
            <person name="Rasmussen M.D."/>
            <person name="Reed L.K."/>
            <person name="Reenan R."/>
            <person name="Reily A."/>
            <person name="Remington K.A."/>
            <person name="Rieger T.T."/>
            <person name="Ritchie M.G."/>
            <person name="Robin C."/>
            <person name="Rogers Y.H."/>
            <person name="Rohde C."/>
            <person name="Rozas J."/>
            <person name="Rubenfield M.J."/>
            <person name="Ruiz A."/>
            <person name="Russo S."/>
            <person name="Salzberg S.L."/>
            <person name="Sanchez-Gracia A."/>
            <person name="Saranga D.J."/>
            <person name="Sato H."/>
            <person name="Schaeffer S.W."/>
            <person name="Schatz M.C."/>
            <person name="Schlenke T."/>
            <person name="Schwartz R."/>
            <person name="Segarra C."/>
            <person name="Singh R.S."/>
            <person name="Sirot L."/>
            <person name="Sirota M."/>
            <person name="Sisneros N.B."/>
            <person name="Smith C.D."/>
            <person name="Smith T.F."/>
            <person name="Spieth J."/>
            <person name="Stage D.E."/>
            <person name="Stark A."/>
            <person name="Stephan W."/>
            <person name="Strausberg R.L."/>
            <person name="Strempel S."/>
            <person name="Sturgill D."/>
            <person name="Sutton G."/>
            <person name="Sutton G.G."/>
            <person name="Tao W."/>
            <person name="Teichmann S."/>
            <person name="Tobari Y.N."/>
            <person name="Tomimura Y."/>
            <person name="Tsolas J.M."/>
            <person name="Valente V.L."/>
            <person name="Venter E."/>
            <person name="Venter J.C."/>
            <person name="Vicario S."/>
            <person name="Vieira F.G."/>
            <person name="Vilella A.J."/>
            <person name="Villasante A."/>
            <person name="Walenz B."/>
            <person name="Wang J."/>
            <person name="Wasserman M."/>
            <person name="Watts T."/>
            <person name="Wilson D."/>
            <person name="Wilson R.K."/>
            <person name="Wing R.A."/>
            <person name="Wolfner M.F."/>
            <person name="Wong A."/>
            <person name="Wong G.K."/>
            <person name="Wu C.I."/>
            <person name="Wu G."/>
            <person name="Yamamoto D."/>
            <person name="Yang H.P."/>
            <person name="Yang S.P."/>
            <person name="Yorke J.A."/>
            <person name="Yoshida K."/>
            <person name="Zdobnov E."/>
            <person name="Zhang P."/>
            <person name="Zhang Y."/>
            <person name="Zimin A.V."/>
            <person name="Baldwin J."/>
            <person name="Abdouelleil A."/>
            <person name="Abdulkadir J."/>
            <person name="Abebe A."/>
            <person name="Abera B."/>
            <person name="Abreu J."/>
            <person name="Acer S.C."/>
            <person name="Aftuck L."/>
            <person name="Alexander A."/>
            <person name="An P."/>
            <person name="Anderson E."/>
            <person name="Anderson S."/>
            <person name="Arachi H."/>
            <person name="Azer M."/>
            <person name="Bachantsang P."/>
            <person name="Barry A."/>
            <person name="Bayul T."/>
            <person name="Berlin A."/>
            <person name="Bessette D."/>
            <person name="Bloom T."/>
            <person name="Blye J."/>
            <person name="Boguslavskiy L."/>
            <person name="Bonnet C."/>
            <person name="Boukhgalter B."/>
            <person name="Bourzgui I."/>
            <person name="Brown A."/>
            <person name="Cahill P."/>
            <person name="Channer S."/>
            <person name="Cheshatsang Y."/>
            <person name="Chuda L."/>
            <person name="Citroen M."/>
            <person name="Collymore A."/>
            <person name="Cooke P."/>
            <person name="Costello M."/>
            <person name="D'Aco K."/>
            <person name="Daza R."/>
            <person name="De Haan G."/>
            <person name="DeGray S."/>
            <person name="DeMaso C."/>
            <person name="Dhargay N."/>
            <person name="Dooley K."/>
            <person name="Dooley E."/>
            <person name="Doricent M."/>
            <person name="Dorje P."/>
            <person name="Dorjee K."/>
            <person name="Dupes A."/>
            <person name="Elong R."/>
            <person name="Falk J."/>
            <person name="Farina A."/>
            <person name="Faro S."/>
            <person name="Ferguson D."/>
            <person name="Fisher S."/>
            <person name="Foley C.D."/>
            <person name="Franke A."/>
            <person name="Friedrich D."/>
            <person name="Gadbois L."/>
            <person name="Gearin G."/>
            <person name="Gearin C.R."/>
            <person name="Giannoukos G."/>
            <person name="Goode T."/>
            <person name="Graham J."/>
            <person name="Grandbois E."/>
            <person name="Grewal S."/>
            <person name="Gyaltsen K."/>
            <person name="Hafez N."/>
            <person name="Hagos B."/>
            <person name="Hall J."/>
            <person name="Henson C."/>
            <person name="Hollinger A."/>
            <person name="Honan T."/>
            <person name="Huard M.D."/>
            <person name="Hughes L."/>
            <person name="Hurhula B."/>
            <person name="Husby M.E."/>
            <person name="Kamat A."/>
            <person name="Kanga B."/>
            <person name="Kashin S."/>
            <person name="Khazanovich D."/>
            <person name="Kisner P."/>
            <person name="Lance K."/>
            <person name="Lara M."/>
            <person name="Lee W."/>
            <person name="Lennon N."/>
            <person name="Letendre F."/>
            <person name="LeVine R."/>
            <person name="Lipovsky A."/>
            <person name="Liu X."/>
            <person name="Liu J."/>
            <person name="Liu S."/>
            <person name="Lokyitsang T."/>
            <person name="Lokyitsang Y."/>
            <person name="Lubonja R."/>
            <person name="Lui A."/>
            <person name="MacDonald P."/>
            <person name="Magnisalis V."/>
            <person name="Maru K."/>
            <person name="Matthews C."/>
            <person name="McCusker W."/>
            <person name="McDonough S."/>
            <person name="Mehta T."/>
            <person name="Meldrim J."/>
            <person name="Meneus L."/>
            <person name="Mihai O."/>
            <person name="Mihalev A."/>
            <person name="Mihova T."/>
            <person name="Mittelman R."/>
            <person name="Mlenga V."/>
            <person name="Montmayeur A."/>
            <person name="Mulrain L."/>
            <person name="Navidi A."/>
            <person name="Naylor J."/>
            <person name="Negash T."/>
            <person name="Nguyen T."/>
            <person name="Nguyen N."/>
            <person name="Nicol R."/>
            <person name="Norbu C."/>
            <person name="Norbu N."/>
            <person name="Novod N."/>
            <person name="O'Neill B."/>
            <person name="Osman S."/>
            <person name="Markiewicz E."/>
            <person name="Oyono O.L."/>
            <person name="Patti C."/>
            <person name="Phunkhang P."/>
            <person name="Pierre F."/>
            <person name="Priest M."/>
            <person name="Raghuraman S."/>
            <person name="Rege F."/>
            <person name="Reyes R."/>
            <person name="Rise C."/>
            <person name="Rogov P."/>
            <person name="Ross K."/>
            <person name="Ryan E."/>
            <person name="Settipalli S."/>
            <person name="Shea T."/>
            <person name="Sherpa N."/>
            <person name="Shi L."/>
            <person name="Shih D."/>
            <person name="Sparrow T."/>
            <person name="Spaulding J."/>
            <person name="Stalker J."/>
            <person name="Stange-Thomann N."/>
            <person name="Stavropoulos S."/>
            <person name="Stone C."/>
            <person name="Strader C."/>
            <person name="Tesfaye S."/>
            <person name="Thomson T."/>
            <person name="Thoulutsang Y."/>
            <person name="Thoulutsang D."/>
            <person name="Topham K."/>
            <person name="Topping I."/>
            <person name="Tsamla T."/>
            <person name="Vassiliev H."/>
            <person name="Vo A."/>
            <person name="Wangchuk T."/>
            <person name="Wangdi T."/>
            <person name="Weiand M."/>
            <person name="Wilkinson J."/>
            <person name="Wilson A."/>
            <person name="Yadav S."/>
            <person name="Young G."/>
            <person name="Yu Q."/>
            <person name="Zembek L."/>
            <person name="Zhong D."/>
            <person name="Zimmer A."/>
            <person name="Zwirko Z."/>
            <person name="Jaffe D.B."/>
            <person name="Alvarez P."/>
            <person name="Brockman W."/>
            <person name="Butler J."/>
            <person name="Chin C."/>
            <person name="Gnerre S."/>
            <person name="Grabherr M."/>
            <person name="Kleber M."/>
            <person name="Mauceli E."/>
            <person name="MacCallum I."/>
        </authorList>
    </citation>
    <scope>NUCLEOTIDE SEQUENCE [LARGE SCALE GENOMIC DNA]</scope>
    <source>
        <strain evidence="9">Tucson 15081-1352.22</strain>
    </source>
</reference>
<evidence type="ECO:0000256" key="2">
    <source>
        <dbReference type="ARBA" id="ARBA00009154"/>
    </source>
</evidence>
<dbReference type="InterPro" id="IPR007146">
    <property type="entry name" value="Sas10/Utp3/C1D"/>
</dbReference>
<proteinExistence type="inferred from homology"/>
<dbReference type="InterPro" id="IPR011082">
    <property type="entry name" value="Exosome-assoc_fac/DNA_repair"/>
</dbReference>
<keyword evidence="4 7" id="KW-0698">rRNA processing</keyword>
<evidence type="ECO:0000256" key="5">
    <source>
        <dbReference type="ARBA" id="ARBA00022884"/>
    </source>
</evidence>
<keyword evidence="7" id="KW-0963">Cytoplasm</keyword>
<dbReference type="AlphaFoldDB" id="B4L9V1"/>
<dbReference type="GO" id="GO:0003723">
    <property type="term" value="F:RNA binding"/>
    <property type="evidence" value="ECO:0007669"/>
    <property type="project" value="UniProtKB-UniRule"/>
</dbReference>